<protein>
    <submittedName>
        <fullName evidence="2">Uncharacterized protein</fullName>
    </submittedName>
</protein>
<evidence type="ECO:0000313" key="2">
    <source>
        <dbReference type="EMBL" id="GLY76723.1"/>
    </source>
</evidence>
<dbReference type="Proteomes" id="UP001165135">
    <property type="component" value="Unassembled WGS sequence"/>
</dbReference>
<proteinExistence type="predicted"/>
<feature type="compositionally biased region" description="Polar residues" evidence="1">
    <location>
        <begin position="105"/>
        <end position="119"/>
    </location>
</feature>
<evidence type="ECO:0000313" key="3">
    <source>
        <dbReference type="Proteomes" id="UP001165135"/>
    </source>
</evidence>
<feature type="compositionally biased region" description="Basic and acidic residues" evidence="1">
    <location>
        <begin position="58"/>
        <end position="67"/>
    </location>
</feature>
<gene>
    <name evidence="2" type="ORF">Airi01_049900</name>
</gene>
<reference evidence="2" key="1">
    <citation type="submission" date="2023-03" db="EMBL/GenBank/DDBJ databases">
        <title>Actinoallomurus iriomotensis NBRC 103681.</title>
        <authorList>
            <person name="Ichikawa N."/>
            <person name="Sato H."/>
            <person name="Tonouchi N."/>
        </authorList>
    </citation>
    <scope>NUCLEOTIDE SEQUENCE</scope>
    <source>
        <strain evidence="2">NBRC 103681</strain>
    </source>
</reference>
<dbReference type="AlphaFoldDB" id="A0A9W6RJ98"/>
<evidence type="ECO:0000256" key="1">
    <source>
        <dbReference type="SAM" id="MobiDB-lite"/>
    </source>
</evidence>
<sequence>MGLDRRQRRPGLPASLDGARPAARPGARRRAGPLPRPGRRPAPRVAGLGPGHRHVRHRPADPSPEKAKVAETLAEYRGQHKYNLLDDNLRALAAPTVKFQWAPPQANTSPLEGYSSSARSPLMASRAN</sequence>
<feature type="region of interest" description="Disordered" evidence="1">
    <location>
        <begin position="102"/>
        <end position="128"/>
    </location>
</feature>
<feature type="compositionally biased region" description="Basic residues" evidence="1">
    <location>
        <begin position="26"/>
        <end position="42"/>
    </location>
</feature>
<feature type="region of interest" description="Disordered" evidence="1">
    <location>
        <begin position="1"/>
        <end position="67"/>
    </location>
</feature>
<accession>A0A9W6RJ98</accession>
<name>A0A9W6RJ98_9ACTN</name>
<comment type="caution">
    <text evidence="2">The sequence shown here is derived from an EMBL/GenBank/DDBJ whole genome shotgun (WGS) entry which is preliminary data.</text>
</comment>
<dbReference type="EMBL" id="BSTJ01000006">
    <property type="protein sequence ID" value="GLY76723.1"/>
    <property type="molecule type" value="Genomic_DNA"/>
</dbReference>
<organism evidence="2 3">
    <name type="scientific">Actinoallomurus iriomotensis</name>
    <dbReference type="NCBI Taxonomy" id="478107"/>
    <lineage>
        <taxon>Bacteria</taxon>
        <taxon>Bacillati</taxon>
        <taxon>Actinomycetota</taxon>
        <taxon>Actinomycetes</taxon>
        <taxon>Streptosporangiales</taxon>
        <taxon>Thermomonosporaceae</taxon>
        <taxon>Actinoallomurus</taxon>
    </lineage>
</organism>